<name>A0ACB9UC18_9CETA</name>
<evidence type="ECO:0000313" key="2">
    <source>
        <dbReference type="Proteomes" id="UP001057279"/>
    </source>
</evidence>
<comment type="caution">
    <text evidence="1">The sequence shown here is derived from an EMBL/GenBank/DDBJ whole genome shotgun (WGS) entry which is preliminary data.</text>
</comment>
<keyword evidence="2" id="KW-1185">Reference proteome</keyword>
<organism evidence="1 2">
    <name type="scientific">Ovis ammon polii x Ovis aries</name>
    <dbReference type="NCBI Taxonomy" id="2918886"/>
    <lineage>
        <taxon>Eukaryota</taxon>
        <taxon>Metazoa</taxon>
        <taxon>Chordata</taxon>
        <taxon>Craniata</taxon>
        <taxon>Vertebrata</taxon>
        <taxon>Euteleostomi</taxon>
        <taxon>Mammalia</taxon>
        <taxon>Eutheria</taxon>
        <taxon>Laurasiatheria</taxon>
        <taxon>Artiodactyla</taxon>
        <taxon>Ruminantia</taxon>
        <taxon>Pecora</taxon>
        <taxon>Bovidae</taxon>
        <taxon>Caprinae</taxon>
        <taxon>Ovis</taxon>
    </lineage>
</organism>
<reference evidence="1" key="1">
    <citation type="submission" date="2022-03" db="EMBL/GenBank/DDBJ databases">
        <title>Genomic analyses of argali, domestic sheep and their hybrids provide insights into chromosomal evolution, heterosis and genetic basis of agronomic traits.</title>
        <authorList>
            <person name="Li M."/>
        </authorList>
    </citation>
    <scope>NUCLEOTIDE SEQUENCE</scope>
    <source>
        <strain evidence="1">F1 hybrid</strain>
    </source>
</reference>
<sequence length="169" mass="19028">MIEWSGCHFLKVFKRYQSYSPCDMLQSIKKGVKGDLENVFLNLVQCIQNKPLYFADRREQPLNILDLQDLPSHHGSERTANKWPYWKFLSEVMPRSGDTERPTNHVGSFAFVSVSSTENPERVDCFGFKLAAKALPDPFPLPIRLGTVAASLCGNGFRGSVSQLTVVMS</sequence>
<evidence type="ECO:0000313" key="1">
    <source>
        <dbReference type="EMBL" id="KAI4563951.1"/>
    </source>
</evidence>
<gene>
    <name evidence="1" type="ORF">MJG53_016525</name>
</gene>
<dbReference type="Proteomes" id="UP001057279">
    <property type="component" value="Linkage Group LG20"/>
</dbReference>
<dbReference type="EMBL" id="CM043045">
    <property type="protein sequence ID" value="KAI4563951.1"/>
    <property type="molecule type" value="Genomic_DNA"/>
</dbReference>
<protein>
    <submittedName>
        <fullName evidence="1">Uncharacterized protein</fullName>
    </submittedName>
</protein>
<proteinExistence type="predicted"/>
<accession>A0ACB9UC18</accession>